<evidence type="ECO:0000313" key="1">
    <source>
        <dbReference type="EMBL" id="KAB7500157.1"/>
    </source>
</evidence>
<comment type="caution">
    <text evidence="1">The sequence shown here is derived from an EMBL/GenBank/DDBJ whole genome shotgun (WGS) entry which is preliminary data.</text>
</comment>
<dbReference type="CDD" id="cd00064">
    <property type="entry name" value="FU"/>
    <property type="match status" value="1"/>
</dbReference>
<dbReference type="InterPro" id="IPR006212">
    <property type="entry name" value="Furin_repeat"/>
</dbReference>
<organism evidence="1 2">
    <name type="scientific">Armadillidium nasatum</name>
    <dbReference type="NCBI Taxonomy" id="96803"/>
    <lineage>
        <taxon>Eukaryota</taxon>
        <taxon>Metazoa</taxon>
        <taxon>Ecdysozoa</taxon>
        <taxon>Arthropoda</taxon>
        <taxon>Crustacea</taxon>
        <taxon>Multicrustacea</taxon>
        <taxon>Malacostraca</taxon>
        <taxon>Eumalacostraca</taxon>
        <taxon>Peracarida</taxon>
        <taxon>Isopoda</taxon>
        <taxon>Oniscidea</taxon>
        <taxon>Crinocheta</taxon>
        <taxon>Armadillidiidae</taxon>
        <taxon>Armadillidium</taxon>
    </lineage>
</organism>
<protein>
    <submittedName>
        <fullName evidence="1">Uncharacterized protein</fullName>
    </submittedName>
</protein>
<gene>
    <name evidence="1" type="ORF">Anas_09401</name>
</gene>
<feature type="non-terminal residue" evidence="1">
    <location>
        <position position="106"/>
    </location>
</feature>
<dbReference type="SMART" id="SM00261">
    <property type="entry name" value="FU"/>
    <property type="match status" value="1"/>
</dbReference>
<evidence type="ECO:0000313" key="2">
    <source>
        <dbReference type="Proteomes" id="UP000326759"/>
    </source>
</evidence>
<dbReference type="EMBL" id="SEYY01014999">
    <property type="protein sequence ID" value="KAB7500157.1"/>
    <property type="molecule type" value="Genomic_DNA"/>
</dbReference>
<dbReference type="InterPro" id="IPR009030">
    <property type="entry name" value="Growth_fac_rcpt_cys_sf"/>
</dbReference>
<dbReference type="Proteomes" id="UP000326759">
    <property type="component" value="Unassembled WGS sequence"/>
</dbReference>
<name>A0A5N5T1Y9_9CRUS</name>
<dbReference type="AlphaFoldDB" id="A0A5N5T1Y9"/>
<dbReference type="SUPFAM" id="SSF57184">
    <property type="entry name" value="Growth factor receptor domain"/>
    <property type="match status" value="1"/>
</dbReference>
<reference evidence="1 2" key="1">
    <citation type="journal article" date="2019" name="PLoS Biol.">
        <title>Sex chromosomes control vertical transmission of feminizing Wolbachia symbionts in an isopod.</title>
        <authorList>
            <person name="Becking T."/>
            <person name="Chebbi M.A."/>
            <person name="Giraud I."/>
            <person name="Moumen B."/>
            <person name="Laverre T."/>
            <person name="Caubet Y."/>
            <person name="Peccoud J."/>
            <person name="Gilbert C."/>
            <person name="Cordaux R."/>
        </authorList>
    </citation>
    <scope>NUCLEOTIDE SEQUENCE [LARGE SCALE GENOMIC DNA]</scope>
    <source>
        <strain evidence="1">ANa2</strain>
        <tissue evidence="1">Whole body excluding digestive tract and cuticle</tissue>
    </source>
</reference>
<keyword evidence="2" id="KW-1185">Reference proteome</keyword>
<sequence>MEIIECSPHCASCFDEGSSSCQSCASWASLHQTTIKSSGKNVSKCLTKCPKGHFYNPSDHSCRVNISSIIMVNLLSACHSSCEDCVIPHNGNHPLCVKCKDGKITQ</sequence>
<accession>A0A5N5T1Y9</accession>
<proteinExistence type="predicted"/>